<dbReference type="EMBL" id="JAVYII010000001">
    <property type="protein sequence ID" value="MDT9592128.1"/>
    <property type="molecule type" value="Genomic_DNA"/>
</dbReference>
<keyword evidence="3" id="KW-1185">Reference proteome</keyword>
<proteinExistence type="predicted"/>
<dbReference type="Pfam" id="PF04213">
    <property type="entry name" value="HtaA"/>
    <property type="match status" value="1"/>
</dbReference>
<reference evidence="2 3" key="1">
    <citation type="submission" date="2023-08" db="EMBL/GenBank/DDBJ databases">
        <title>Nocardioides seae sp. nov., a bacterium isolated from a soil.</title>
        <authorList>
            <person name="Wang X."/>
        </authorList>
    </citation>
    <scope>NUCLEOTIDE SEQUENCE [LARGE SCALE GENOMIC DNA]</scope>
    <source>
        <strain evidence="2 3">YZH12</strain>
    </source>
</reference>
<evidence type="ECO:0000259" key="1">
    <source>
        <dbReference type="Pfam" id="PF04213"/>
    </source>
</evidence>
<feature type="domain" description="Htaa" evidence="1">
    <location>
        <begin position="14"/>
        <end position="160"/>
    </location>
</feature>
<name>A0ABU3PSC3_9ACTN</name>
<dbReference type="RefSeq" id="WP_315731352.1">
    <property type="nucleotide sequence ID" value="NZ_JAVYII010000001.1"/>
</dbReference>
<evidence type="ECO:0000313" key="3">
    <source>
        <dbReference type="Proteomes" id="UP001268542"/>
    </source>
</evidence>
<organism evidence="2 3">
    <name type="scientific">Nocardioides imazamoxiresistens</name>
    <dbReference type="NCBI Taxonomy" id="3231893"/>
    <lineage>
        <taxon>Bacteria</taxon>
        <taxon>Bacillati</taxon>
        <taxon>Actinomycetota</taxon>
        <taxon>Actinomycetes</taxon>
        <taxon>Propionibacteriales</taxon>
        <taxon>Nocardioidaceae</taxon>
        <taxon>Nocardioides</taxon>
    </lineage>
</organism>
<dbReference type="Proteomes" id="UP001268542">
    <property type="component" value="Unassembled WGS sequence"/>
</dbReference>
<dbReference type="InterPro" id="IPR007331">
    <property type="entry name" value="Htaa"/>
</dbReference>
<protein>
    <submittedName>
        <fullName evidence="2">HtaA domain-containing protein</fullName>
    </submittedName>
</protein>
<comment type="caution">
    <text evidence="2">The sequence shown here is derived from an EMBL/GenBank/DDBJ whole genome shotgun (WGS) entry which is preliminary data.</text>
</comment>
<gene>
    <name evidence="2" type="ORF">RDV89_03570</name>
</gene>
<sequence>MTEVYARWPSLPGLRWGIKQSFLEYIARMPDGRGTVSDGATPTEFNEMVFEPDGVERSDERVSRLRFRGDVRFAGHHGFLFVRLADPWVSIEGDRGALSVLDVHEPDTAPRIPLVTFAVSDHQVVKAVEYWTANAVRLTEEGCEVFNKVYPPGELFDPLVIALPVGRTTEAVT</sequence>
<evidence type="ECO:0000313" key="2">
    <source>
        <dbReference type="EMBL" id="MDT9592128.1"/>
    </source>
</evidence>
<accession>A0ABU3PSC3</accession>